<keyword evidence="4" id="KW-1185">Reference proteome</keyword>
<feature type="compositionally biased region" description="Polar residues" evidence="1">
    <location>
        <begin position="844"/>
        <end position="859"/>
    </location>
</feature>
<reference evidence="3 4" key="1">
    <citation type="journal article" date="2016" name="Nat. Commun.">
        <title>Extremotolerant tardigrade genome and improved radiotolerance of human cultured cells by tardigrade-unique protein.</title>
        <authorList>
            <person name="Hashimoto T."/>
            <person name="Horikawa D.D."/>
            <person name="Saito Y."/>
            <person name="Kuwahara H."/>
            <person name="Kozuka-Hata H."/>
            <person name="Shin-I T."/>
            <person name="Minakuchi Y."/>
            <person name="Ohishi K."/>
            <person name="Motoyama A."/>
            <person name="Aizu T."/>
            <person name="Enomoto A."/>
            <person name="Kondo K."/>
            <person name="Tanaka S."/>
            <person name="Hara Y."/>
            <person name="Koshikawa S."/>
            <person name="Sagara H."/>
            <person name="Miura T."/>
            <person name="Yokobori S."/>
            <person name="Miyagawa K."/>
            <person name="Suzuki Y."/>
            <person name="Kubo T."/>
            <person name="Oyama M."/>
            <person name="Kohara Y."/>
            <person name="Fujiyama A."/>
            <person name="Arakawa K."/>
            <person name="Katayama T."/>
            <person name="Toyoda A."/>
            <person name="Kunieda T."/>
        </authorList>
    </citation>
    <scope>NUCLEOTIDE SEQUENCE [LARGE SCALE GENOMIC DNA]</scope>
    <source>
        <strain evidence="3 4">YOKOZUNA-1</strain>
    </source>
</reference>
<feature type="compositionally biased region" description="Low complexity" evidence="1">
    <location>
        <begin position="656"/>
        <end position="677"/>
    </location>
</feature>
<feature type="compositionally biased region" description="Polar residues" evidence="1">
    <location>
        <begin position="7"/>
        <end position="25"/>
    </location>
</feature>
<feature type="compositionally biased region" description="Low complexity" evidence="1">
    <location>
        <begin position="593"/>
        <end position="604"/>
    </location>
</feature>
<feature type="compositionally biased region" description="Low complexity" evidence="1">
    <location>
        <begin position="612"/>
        <end position="621"/>
    </location>
</feature>
<gene>
    <name evidence="3" type="primary">RvY_12119</name>
    <name evidence="3" type="synonym">RvY_12119.1</name>
    <name evidence="3" type="ORF">RvY_12119-1</name>
</gene>
<feature type="compositionally biased region" description="Polar residues" evidence="1">
    <location>
        <begin position="622"/>
        <end position="644"/>
    </location>
</feature>
<feature type="region of interest" description="Disordered" evidence="1">
    <location>
        <begin position="301"/>
        <end position="824"/>
    </location>
</feature>
<evidence type="ECO:0000313" key="4">
    <source>
        <dbReference type="Proteomes" id="UP000186922"/>
    </source>
</evidence>
<dbReference type="EMBL" id="BDGG01000007">
    <property type="protein sequence ID" value="GAV01397.1"/>
    <property type="molecule type" value="Genomic_DNA"/>
</dbReference>
<feature type="compositionally biased region" description="Acidic residues" evidence="1">
    <location>
        <begin position="322"/>
        <end position="333"/>
    </location>
</feature>
<feature type="compositionally biased region" description="Low complexity" evidence="1">
    <location>
        <begin position="466"/>
        <end position="479"/>
    </location>
</feature>
<dbReference type="GO" id="GO:0003729">
    <property type="term" value="F:mRNA binding"/>
    <property type="evidence" value="ECO:0007669"/>
    <property type="project" value="TreeGrafter"/>
</dbReference>
<feature type="compositionally biased region" description="Polar residues" evidence="1">
    <location>
        <begin position="65"/>
        <end position="80"/>
    </location>
</feature>
<dbReference type="Proteomes" id="UP000186922">
    <property type="component" value="Unassembled WGS sequence"/>
</dbReference>
<feature type="compositionally biased region" description="Polar residues" evidence="1">
    <location>
        <begin position="706"/>
        <end position="715"/>
    </location>
</feature>
<feature type="compositionally biased region" description="Low complexity" evidence="1">
    <location>
        <begin position="716"/>
        <end position="742"/>
    </location>
</feature>
<evidence type="ECO:0000256" key="1">
    <source>
        <dbReference type="SAM" id="MobiDB-lite"/>
    </source>
</evidence>
<feature type="compositionally biased region" description="Basic and acidic residues" evidence="1">
    <location>
        <begin position="805"/>
        <end position="818"/>
    </location>
</feature>
<dbReference type="InterPro" id="IPR045117">
    <property type="entry name" value="ATXN2-like"/>
</dbReference>
<feature type="compositionally biased region" description="Polar residues" evidence="1">
    <location>
        <begin position="498"/>
        <end position="520"/>
    </location>
</feature>
<sequence>MPDHTDGTPQNAVSGSAGNQNQPSRPINYAAATKNGLGDPSAVTSRSGSVQSVETAKPLDGRSPRGNNSRQSPKGSSTNHSEQRNGPVMSQQKVNSPSDKFIQSIIPSIGADTEVVTSNGSRIDGLFHSVNNNGDVVLQDAALTNRMGSLSASGAEDIVERDDLYLVSKNDFVEVLIKDVNSYPSPQMMRGYDRAGFDSPQHSHSSAPLETDENLARASHGGAGGAHRELEEWNDNSVSFPTNLGDDIDDGPGYDVETMFRKNAMLSDKKSTFDDEMTQYTTVLRRENSVEFQQRMQRAGRIANEIEREKAKAKNRGRGQIDPEERDYADEEMVFSGVHRPDPRQNGPPPPRNAYANQDARSSAPARYPPPNNNNNNRRGSSDMPSFNSNKPDSNFPRSDSFQNERGRAGHNPAGVKDTLPSQWRRSEPPQPPSAPSPIRNPPSLPPVNQAAQSSPPTVASPRPSQQAVKLPQQPQQAATPHVKAVPEAGRPTFVREPTSSTSQNVPGPSPANQNVSQQKARPPPVTQNIQSFNAGATVSPSVPSPASSREPCSHKPPQNAWQNQRRGTPTGDGSKGQEGRESQSVRASLPVQRSDASQQQQQQQPPPSSRPPQQGGQQPANRQASNSSSQEKFESNSGGQRKSQSGERVERNDGRNSGNQGGCQQQQQQAGSGTSSGDERSAVRRQDSRQDGGGKEYGNQGGQQWINSNTSKTFVNSNVVQNQNVRGNYQGSRGGNRNNNNRADRDNYQPRSKNASPSVIHNENRSREGSGSRRESVASADRESTGSRGGQFEGKPAENPNLNQKKDNEQKTKDTKLNPDAAEFVPNVNAPEFVPSFAKIEQQPHNRTSPKRMSSGENLSMEQQQFAMQMHQAQTMVAYQQLCQQQQQQQQQLAASQGGPGPSISPTNAMMMMLGPQGSYVSPAPNPQYAGQPMAPQQAMYAGAGQNSVGITQAQAFQAAQIAAQAHQQHQQQQQSFQSVSPNILQQRPPNFAQMPNYPNQVYQAYSNPGQAPMMFVSPGYGGQGDPLMIPTTQMQYMSPHLQQQLQSNPMLYQFQAPPTGPYQSAGHPAGFLHMPAPPPSGYAQYMQAAQMQPPVMNGNGGYPNMNMPMMAPPPNGGPNQGMVQQHMQSRGGPANQHGGQ</sequence>
<protein>
    <recommendedName>
        <fullName evidence="2">LsmAD domain-containing protein</fullName>
    </recommendedName>
</protein>
<organism evidence="3 4">
    <name type="scientific">Ramazzottius varieornatus</name>
    <name type="common">Water bear</name>
    <name type="synonym">Tardigrade</name>
    <dbReference type="NCBI Taxonomy" id="947166"/>
    <lineage>
        <taxon>Eukaryota</taxon>
        <taxon>Metazoa</taxon>
        <taxon>Ecdysozoa</taxon>
        <taxon>Tardigrada</taxon>
        <taxon>Eutardigrada</taxon>
        <taxon>Parachela</taxon>
        <taxon>Hypsibioidea</taxon>
        <taxon>Ramazzottiidae</taxon>
        <taxon>Ramazzottius</taxon>
    </lineage>
</organism>
<dbReference type="SMART" id="SM01272">
    <property type="entry name" value="LsmAD"/>
    <property type="match status" value="1"/>
</dbReference>
<dbReference type="STRING" id="947166.A0A1D1VIB6"/>
<feature type="compositionally biased region" description="Polar residues" evidence="1">
    <location>
        <begin position="383"/>
        <end position="402"/>
    </location>
</feature>
<accession>A0A1D1VIB6</accession>
<feature type="compositionally biased region" description="Polar residues" evidence="1">
    <location>
        <begin position="88"/>
        <end position="97"/>
    </location>
</feature>
<feature type="compositionally biased region" description="Basic and acidic residues" evidence="1">
    <location>
        <begin position="645"/>
        <end position="655"/>
    </location>
</feature>
<feature type="compositionally biased region" description="Polar residues" evidence="1">
    <location>
        <begin position="751"/>
        <end position="762"/>
    </location>
</feature>
<comment type="caution">
    <text evidence="3">The sequence shown here is derived from an EMBL/GenBank/DDBJ whole genome shotgun (WGS) entry which is preliminary data.</text>
</comment>
<feature type="compositionally biased region" description="Polar residues" evidence="1">
    <location>
        <begin position="42"/>
        <end position="54"/>
    </location>
</feature>
<dbReference type="InterPro" id="IPR009604">
    <property type="entry name" value="LsmAD_domain"/>
</dbReference>
<feature type="compositionally biased region" description="Low complexity" evidence="1">
    <location>
        <begin position="539"/>
        <end position="549"/>
    </location>
</feature>
<dbReference type="AlphaFoldDB" id="A0A1D1VIB6"/>
<feature type="compositionally biased region" description="Basic and acidic residues" evidence="1">
    <location>
        <begin position="763"/>
        <end position="786"/>
    </location>
</feature>
<feature type="region of interest" description="Disordered" evidence="1">
    <location>
        <begin position="1113"/>
        <end position="1142"/>
    </location>
</feature>
<dbReference type="OrthoDB" id="2275718at2759"/>
<feature type="region of interest" description="Disordered" evidence="1">
    <location>
        <begin position="839"/>
        <end position="859"/>
    </location>
</feature>
<dbReference type="Pfam" id="PF06741">
    <property type="entry name" value="LsmAD"/>
    <property type="match status" value="1"/>
</dbReference>
<dbReference type="GO" id="GO:0010494">
    <property type="term" value="C:cytoplasmic stress granule"/>
    <property type="evidence" value="ECO:0007669"/>
    <property type="project" value="TreeGrafter"/>
</dbReference>
<dbReference type="PANTHER" id="PTHR12854">
    <property type="entry name" value="ATAXIN 2-RELATED"/>
    <property type="match status" value="1"/>
</dbReference>
<feature type="compositionally biased region" description="Pro residues" evidence="1">
    <location>
        <begin position="429"/>
        <end position="446"/>
    </location>
</feature>
<evidence type="ECO:0000313" key="3">
    <source>
        <dbReference type="EMBL" id="GAV01397.1"/>
    </source>
</evidence>
<dbReference type="GO" id="GO:0034063">
    <property type="term" value="P:stress granule assembly"/>
    <property type="evidence" value="ECO:0007669"/>
    <property type="project" value="TreeGrafter"/>
</dbReference>
<dbReference type="PANTHER" id="PTHR12854:SF7">
    <property type="entry name" value="ATAXIN-2 HOMOLOG"/>
    <property type="match status" value="1"/>
</dbReference>
<feature type="domain" description="LsmAD" evidence="2">
    <location>
        <begin position="270"/>
        <end position="341"/>
    </location>
</feature>
<name>A0A1D1VIB6_RAMVA</name>
<feature type="compositionally biased region" description="Basic and acidic residues" evidence="1">
    <location>
        <begin position="678"/>
        <end position="695"/>
    </location>
</feature>
<feature type="compositionally biased region" description="Polar residues" evidence="1">
    <location>
        <begin position="527"/>
        <end position="537"/>
    </location>
</feature>
<proteinExistence type="predicted"/>
<feature type="region of interest" description="Disordered" evidence="1">
    <location>
        <begin position="1"/>
        <end position="97"/>
    </location>
</feature>
<evidence type="ECO:0000259" key="2">
    <source>
        <dbReference type="SMART" id="SM01272"/>
    </source>
</evidence>